<proteinExistence type="predicted"/>
<gene>
    <name evidence="2" type="ORF">A0Z09_001075</name>
</gene>
<accession>A0ABW9N303</accession>
<protein>
    <submittedName>
        <fullName evidence="2">Conjugative transfer system protein TraE</fullName>
    </submittedName>
</protein>
<evidence type="ECO:0000256" key="1">
    <source>
        <dbReference type="SAM" id="Phobius"/>
    </source>
</evidence>
<keyword evidence="1" id="KW-0812">Transmembrane</keyword>
<name>A0ABW9N303_9BACT</name>
<keyword evidence="1" id="KW-0472">Membrane</keyword>
<dbReference type="Pfam" id="PF05309">
    <property type="entry name" value="TraE"/>
    <property type="match status" value="1"/>
</dbReference>
<reference evidence="2" key="1">
    <citation type="submission" date="2019-08" db="EMBL/GenBank/DDBJ databases">
        <title>Rapid identification of Enteric Bacteria from Whole Genome Sequences (WGS) using Average Nucleotide Identity (ANI).</title>
        <authorList>
            <person name="Lane C."/>
        </authorList>
    </citation>
    <scope>NUCLEOTIDE SEQUENCE [LARGE SCALE GENOMIC DNA]</scope>
    <source>
        <strain evidence="2">2010D-8461</strain>
    </source>
</reference>
<dbReference type="Proteomes" id="UP000364097">
    <property type="component" value="Unassembled WGS sequence"/>
</dbReference>
<keyword evidence="3" id="KW-1185">Reference proteome</keyword>
<evidence type="ECO:0000313" key="3">
    <source>
        <dbReference type="Proteomes" id="UP000364097"/>
    </source>
</evidence>
<feature type="transmembrane region" description="Helical" evidence="1">
    <location>
        <begin position="20"/>
        <end position="39"/>
    </location>
</feature>
<organism evidence="2 3">
    <name type="scientific">Campylobacter subantarcticus</name>
    <dbReference type="NCBI Taxonomy" id="497724"/>
    <lineage>
        <taxon>Bacteria</taxon>
        <taxon>Pseudomonadati</taxon>
        <taxon>Campylobacterota</taxon>
        <taxon>Epsilonproteobacteria</taxon>
        <taxon>Campylobacterales</taxon>
        <taxon>Campylobacteraceae</taxon>
        <taxon>Campylobacter</taxon>
    </lineage>
</organism>
<dbReference type="EMBL" id="AACKMW020000009">
    <property type="protein sequence ID" value="MPB98665.1"/>
    <property type="molecule type" value="Genomic_DNA"/>
</dbReference>
<sequence>MLFDKYKNKLDRYILENTTFRIISVILSLVILFLVWIIANKTDSQRVVFMPPKAIAKEFWVAGNEVSKTYIEEISQFIAFNLLNITRENAHNNIENILTLVDPKFYQDVKIKLLEQTGYIVDNSISRTFFITAIDANKKGVVEVHGVIKDIISDKVVNSNNNTLIIGYEINQGRFWINSLNFKKEVK</sequence>
<keyword evidence="1" id="KW-1133">Transmembrane helix</keyword>
<dbReference type="InterPro" id="IPR007973">
    <property type="entry name" value="Pilus_assembly_TraE"/>
</dbReference>
<comment type="caution">
    <text evidence="2">The sequence shown here is derived from an EMBL/GenBank/DDBJ whole genome shotgun (WGS) entry which is preliminary data.</text>
</comment>
<evidence type="ECO:0000313" key="2">
    <source>
        <dbReference type="EMBL" id="MPB98665.1"/>
    </source>
</evidence>
<dbReference type="RefSeq" id="WP_043019584.1">
    <property type="nucleotide sequence ID" value="NZ_AACKMW020000009.1"/>
</dbReference>